<dbReference type="InterPro" id="IPR001387">
    <property type="entry name" value="Cro/C1-type_HTH"/>
</dbReference>
<evidence type="ECO:0000313" key="7">
    <source>
        <dbReference type="EMBL" id="OUM84467.1"/>
    </source>
</evidence>
<keyword evidence="3" id="KW-0238">DNA-binding</keyword>
<name>A0A1Y3PE58_9BACI</name>
<dbReference type="Pfam" id="PF00665">
    <property type="entry name" value="rve"/>
    <property type="match status" value="1"/>
</dbReference>
<evidence type="ECO:0000313" key="8">
    <source>
        <dbReference type="Proteomes" id="UP000196475"/>
    </source>
</evidence>
<keyword evidence="4" id="KW-0233">DNA recombination</keyword>
<dbReference type="Pfam" id="PF22483">
    <property type="entry name" value="Mu-transpos_C_2"/>
    <property type="match status" value="1"/>
</dbReference>
<comment type="caution">
    <text evidence="7">The sequence shown here is derived from an EMBL/GenBank/DDBJ whole genome shotgun (WGS) entry which is preliminary data.</text>
</comment>
<dbReference type="SUPFAM" id="SSF53098">
    <property type="entry name" value="Ribonuclease H-like"/>
    <property type="match status" value="1"/>
</dbReference>
<evidence type="ECO:0000259" key="5">
    <source>
        <dbReference type="PROSITE" id="PS50531"/>
    </source>
</evidence>
<accession>A0A1Y3PE58</accession>
<keyword evidence="2" id="KW-0815">Transposition</keyword>
<dbReference type="Gene3D" id="3.30.420.10">
    <property type="entry name" value="Ribonuclease H-like superfamily/Ribonuclease H"/>
    <property type="match status" value="1"/>
</dbReference>
<evidence type="ECO:0000259" key="6">
    <source>
        <dbReference type="PROSITE" id="PS50994"/>
    </source>
</evidence>
<dbReference type="PANTHER" id="PTHR35004:SF6">
    <property type="entry name" value="TRANSPOSASE"/>
    <property type="match status" value="1"/>
</dbReference>
<evidence type="ECO:0000256" key="4">
    <source>
        <dbReference type="ARBA" id="ARBA00023172"/>
    </source>
</evidence>
<dbReference type="Gene3D" id="1.10.10.60">
    <property type="entry name" value="Homeodomain-like"/>
    <property type="match status" value="1"/>
</dbReference>
<dbReference type="InterPro" id="IPR017894">
    <property type="entry name" value="HTH_IS21_transposase_type"/>
</dbReference>
<dbReference type="CDD" id="cd00093">
    <property type="entry name" value="HTH_XRE"/>
    <property type="match status" value="1"/>
</dbReference>
<dbReference type="Pfam" id="PF13384">
    <property type="entry name" value="HTH_23"/>
    <property type="match status" value="1"/>
</dbReference>
<feature type="domain" description="HTH IS21-type" evidence="5">
    <location>
        <begin position="5"/>
        <end position="67"/>
    </location>
</feature>
<dbReference type="Proteomes" id="UP000196475">
    <property type="component" value="Unassembled WGS sequence"/>
</dbReference>
<dbReference type="InterPro" id="IPR001584">
    <property type="entry name" value="Integrase_cat-core"/>
</dbReference>
<dbReference type="GO" id="GO:0003677">
    <property type="term" value="F:DNA binding"/>
    <property type="evidence" value="ECO:0007669"/>
    <property type="project" value="UniProtKB-KW"/>
</dbReference>
<feature type="domain" description="Integrase catalytic" evidence="6">
    <location>
        <begin position="111"/>
        <end position="287"/>
    </location>
</feature>
<dbReference type="EMBL" id="LZRT01000128">
    <property type="protein sequence ID" value="OUM84467.1"/>
    <property type="molecule type" value="Genomic_DNA"/>
</dbReference>
<reference evidence="8" key="1">
    <citation type="submission" date="2016-06" db="EMBL/GenBank/DDBJ databases">
        <authorList>
            <person name="Nascimento L."/>
            <person name="Pereira R.V."/>
            <person name="Martins L.F."/>
            <person name="Quaggio R.B."/>
            <person name="Silva A.M."/>
            <person name="Setubal J.C."/>
        </authorList>
    </citation>
    <scope>NUCLEOTIDE SEQUENCE [LARGE SCALE GENOMIC DNA]</scope>
</reference>
<dbReference type="PROSITE" id="PS50531">
    <property type="entry name" value="HTH_IS21"/>
    <property type="match status" value="1"/>
</dbReference>
<dbReference type="InterPro" id="IPR054353">
    <property type="entry name" value="IstA-like_C"/>
</dbReference>
<comment type="similarity">
    <text evidence="1">Belongs to the transposase IS21/IS408/IS1162 family.</text>
</comment>
<evidence type="ECO:0000256" key="1">
    <source>
        <dbReference type="ARBA" id="ARBA00009277"/>
    </source>
</evidence>
<dbReference type="GO" id="GO:0032196">
    <property type="term" value="P:transposition"/>
    <property type="evidence" value="ECO:0007669"/>
    <property type="project" value="UniProtKB-KW"/>
</dbReference>
<protein>
    <submittedName>
        <fullName evidence="7">Transposase</fullName>
    </submittedName>
</protein>
<evidence type="ECO:0000256" key="2">
    <source>
        <dbReference type="ARBA" id="ARBA00022578"/>
    </source>
</evidence>
<dbReference type="GO" id="GO:0006310">
    <property type="term" value="P:DNA recombination"/>
    <property type="evidence" value="ECO:0007669"/>
    <property type="project" value="UniProtKB-KW"/>
</dbReference>
<gene>
    <name evidence="7" type="ORF">BAA01_14645</name>
</gene>
<organism evidence="7 8">
    <name type="scientific">Bacillus thermozeamaize</name>
    <dbReference type="NCBI Taxonomy" id="230954"/>
    <lineage>
        <taxon>Bacteria</taxon>
        <taxon>Bacillati</taxon>
        <taxon>Bacillota</taxon>
        <taxon>Bacilli</taxon>
        <taxon>Bacillales</taxon>
        <taxon>Bacillaceae</taxon>
        <taxon>Bacillus</taxon>
    </lineage>
</organism>
<dbReference type="PANTHER" id="PTHR35004">
    <property type="entry name" value="TRANSPOSASE RV3428C-RELATED"/>
    <property type="match status" value="1"/>
</dbReference>
<dbReference type="PROSITE" id="PS50994">
    <property type="entry name" value="INTEGRASE"/>
    <property type="match status" value="1"/>
</dbReference>
<dbReference type="AlphaFoldDB" id="A0A1Y3PE58"/>
<dbReference type="GO" id="GO:0015074">
    <property type="term" value="P:DNA integration"/>
    <property type="evidence" value="ECO:0007669"/>
    <property type="project" value="InterPro"/>
</dbReference>
<evidence type="ECO:0000256" key="3">
    <source>
        <dbReference type="ARBA" id="ARBA00023125"/>
    </source>
</evidence>
<dbReference type="InterPro" id="IPR036397">
    <property type="entry name" value="RNaseH_sf"/>
</dbReference>
<dbReference type="InterPro" id="IPR012337">
    <property type="entry name" value="RNaseH-like_sf"/>
</dbReference>
<proteinExistence type="inferred from homology"/>
<dbReference type="NCBIfam" id="NF033546">
    <property type="entry name" value="transpos_IS21"/>
    <property type="match status" value="1"/>
</dbReference>
<sequence length="413" mass="48700">MIKNGEFYMIHEMRKRGMSITQIAEELGRDRKTIRKWLQKSEPVPYQRQVTRPGKLDPFKDYILQRMQEGCLNAAVIYDEIRAKGYTGGMTILRSFMQPHRPTVIQKATVRFETPPGHQSQVDWGRFRVDWHGTPKRMYAFVMVLGYSRMMYVEFTENEKLDTLIGCHLRAFEYFGGRPEVILYDNMKTIVSGFDERGHAVWNERFSRFADHHGFVLRNCRPYRARTKGKVENGIRYLRQNFWPRVRQFTSLDDLNRQVRHWLDTVANVRVHGTTHQVPRLRLPEEGLKPINQTPFAEVDRHARKVSSDGMVSYENNRYSVPFHWIGQIVHIQDLRNGRISIYYGDQLIAEHEKATGKQQTVINKKHFEGLRTTGQHQIPQSMPRMVRQATPEVAERDLSVYEQLLHEEMILQ</sequence>